<dbReference type="InterPro" id="IPR000847">
    <property type="entry name" value="LysR_HTH_N"/>
</dbReference>
<dbReference type="PANTHER" id="PTHR30346:SF0">
    <property type="entry name" value="HCA OPERON TRANSCRIPTIONAL ACTIVATOR HCAR"/>
    <property type="match status" value="1"/>
</dbReference>
<dbReference type="GO" id="GO:0003677">
    <property type="term" value="F:DNA binding"/>
    <property type="evidence" value="ECO:0007669"/>
    <property type="project" value="UniProtKB-KW"/>
</dbReference>
<dbReference type="SUPFAM" id="SSF46785">
    <property type="entry name" value="Winged helix' DNA-binding domain"/>
    <property type="match status" value="1"/>
</dbReference>
<dbReference type="PROSITE" id="PS50931">
    <property type="entry name" value="HTH_LYSR"/>
    <property type="match status" value="1"/>
</dbReference>
<feature type="domain" description="HTH lysR-type" evidence="5">
    <location>
        <begin position="1"/>
        <end position="58"/>
    </location>
</feature>
<evidence type="ECO:0000259" key="5">
    <source>
        <dbReference type="PROSITE" id="PS50931"/>
    </source>
</evidence>
<dbReference type="Pfam" id="PF00126">
    <property type="entry name" value="HTH_1"/>
    <property type="match status" value="1"/>
</dbReference>
<evidence type="ECO:0000313" key="7">
    <source>
        <dbReference type="Proteomes" id="UP000295198"/>
    </source>
</evidence>
<evidence type="ECO:0000313" key="6">
    <source>
        <dbReference type="EMBL" id="RYP84009.1"/>
    </source>
</evidence>
<dbReference type="CDD" id="cd08414">
    <property type="entry name" value="PBP2_LTTR_aromatics_like"/>
    <property type="match status" value="1"/>
</dbReference>
<dbReference type="Pfam" id="PF03466">
    <property type="entry name" value="LysR_substrate"/>
    <property type="match status" value="1"/>
</dbReference>
<dbReference type="AlphaFoldDB" id="A0A4V1XYP9"/>
<dbReference type="GO" id="GO:0032993">
    <property type="term" value="C:protein-DNA complex"/>
    <property type="evidence" value="ECO:0007669"/>
    <property type="project" value="TreeGrafter"/>
</dbReference>
<dbReference type="InterPro" id="IPR036388">
    <property type="entry name" value="WH-like_DNA-bd_sf"/>
</dbReference>
<keyword evidence="7" id="KW-1185">Reference proteome</keyword>
<dbReference type="Gene3D" id="1.10.10.10">
    <property type="entry name" value="Winged helix-like DNA-binding domain superfamily/Winged helix DNA-binding domain"/>
    <property type="match status" value="1"/>
</dbReference>
<gene>
    <name evidence="6" type="ORF">EKO23_17140</name>
</gene>
<dbReference type="PANTHER" id="PTHR30346">
    <property type="entry name" value="TRANSCRIPTIONAL DUAL REGULATOR HCAR-RELATED"/>
    <property type="match status" value="1"/>
</dbReference>
<dbReference type="Gene3D" id="3.40.190.10">
    <property type="entry name" value="Periplasmic binding protein-like II"/>
    <property type="match status" value="2"/>
</dbReference>
<evidence type="ECO:0000256" key="4">
    <source>
        <dbReference type="ARBA" id="ARBA00023163"/>
    </source>
</evidence>
<name>A0A4V1XYP9_9ACTN</name>
<dbReference type="FunFam" id="1.10.10.10:FF:000001">
    <property type="entry name" value="LysR family transcriptional regulator"/>
    <property type="match status" value="1"/>
</dbReference>
<keyword evidence="2" id="KW-0805">Transcription regulation</keyword>
<evidence type="ECO:0000256" key="2">
    <source>
        <dbReference type="ARBA" id="ARBA00023015"/>
    </source>
</evidence>
<keyword evidence="3" id="KW-0238">DNA-binding</keyword>
<dbReference type="GO" id="GO:0003700">
    <property type="term" value="F:DNA-binding transcription factor activity"/>
    <property type="evidence" value="ECO:0007669"/>
    <property type="project" value="InterPro"/>
</dbReference>
<evidence type="ECO:0000256" key="3">
    <source>
        <dbReference type="ARBA" id="ARBA00023125"/>
    </source>
</evidence>
<evidence type="ECO:0000256" key="1">
    <source>
        <dbReference type="ARBA" id="ARBA00009437"/>
    </source>
</evidence>
<dbReference type="EMBL" id="SDKM01000027">
    <property type="protein sequence ID" value="RYP84009.1"/>
    <property type="molecule type" value="Genomic_DNA"/>
</dbReference>
<dbReference type="PRINTS" id="PR00039">
    <property type="entry name" value="HTHLYSR"/>
</dbReference>
<comment type="caution">
    <text evidence="6">The sequence shown here is derived from an EMBL/GenBank/DDBJ whole genome shotgun (WGS) entry which is preliminary data.</text>
</comment>
<keyword evidence="4" id="KW-0804">Transcription</keyword>
<comment type="similarity">
    <text evidence="1">Belongs to the LysR transcriptional regulatory family.</text>
</comment>
<organism evidence="6 7">
    <name type="scientific">Nocardioides guangzhouensis</name>
    <dbReference type="NCBI Taxonomy" id="2497878"/>
    <lineage>
        <taxon>Bacteria</taxon>
        <taxon>Bacillati</taxon>
        <taxon>Actinomycetota</taxon>
        <taxon>Actinomycetes</taxon>
        <taxon>Propionibacteriales</taxon>
        <taxon>Nocardioidaceae</taxon>
        <taxon>Nocardioides</taxon>
    </lineage>
</organism>
<dbReference type="SUPFAM" id="SSF53850">
    <property type="entry name" value="Periplasmic binding protein-like II"/>
    <property type="match status" value="1"/>
</dbReference>
<dbReference type="Proteomes" id="UP000295198">
    <property type="component" value="Unassembled WGS sequence"/>
</dbReference>
<reference evidence="6 7" key="1">
    <citation type="submission" date="2019-01" db="EMBL/GenBank/DDBJ databases">
        <title>Nocardioides guangzhouensis sp. nov., an actinobacterium isolated from soil.</title>
        <authorList>
            <person name="Fu Y."/>
            <person name="Cai Y."/>
            <person name="Lin Z."/>
            <person name="Chen P."/>
        </authorList>
    </citation>
    <scope>NUCLEOTIDE SEQUENCE [LARGE SCALE GENOMIC DNA]</scope>
    <source>
        <strain evidence="6 7">130</strain>
    </source>
</reference>
<dbReference type="OrthoDB" id="3181812at2"/>
<accession>A0A4V1XYP9</accession>
<dbReference type="InterPro" id="IPR036390">
    <property type="entry name" value="WH_DNA-bd_sf"/>
</dbReference>
<sequence>MDLRQLRYFVAVAEERHFGRAAARLHMAQPPLSQQIRVLEGDLGVQLLHRTTRRVDLTEAGAAYLVRAREILASVDEAGHEARRVAAGSVGRLAVGCVGSATYSLLPVLANGLSEELPGIDFAFRGEMLVPDQVRALRDGDIDIALLRPPVADPVIALQVLRRERLVVALPADHRLAARRRLSARNLRDEALITHSGRRDSVMFDLVLRLCRAAGFEPRVRHEVEETSTLVTLVAGGLGVAVVPEPVTALPLAGVAYRPLADREATTELAVAHLADRTEPHLRRAVETVTALVPR</sequence>
<proteinExistence type="inferred from homology"/>
<dbReference type="InterPro" id="IPR005119">
    <property type="entry name" value="LysR_subst-bd"/>
</dbReference>
<dbReference type="RefSeq" id="WP_134719348.1">
    <property type="nucleotide sequence ID" value="NZ_SDKM01000027.1"/>
</dbReference>
<protein>
    <submittedName>
        <fullName evidence="6">LysR family transcriptional regulator</fullName>
    </submittedName>
</protein>